<dbReference type="AlphaFoldDB" id="A0A2T0ZTS2"/>
<organism evidence="2 3">
    <name type="scientific">Antricoccus suffuscus</name>
    <dbReference type="NCBI Taxonomy" id="1629062"/>
    <lineage>
        <taxon>Bacteria</taxon>
        <taxon>Bacillati</taxon>
        <taxon>Actinomycetota</taxon>
        <taxon>Actinomycetes</taxon>
        <taxon>Geodermatophilales</taxon>
        <taxon>Antricoccaceae</taxon>
        <taxon>Antricoccus</taxon>
    </lineage>
</organism>
<dbReference type="EMBL" id="PVUE01000018">
    <property type="protein sequence ID" value="PRZ39732.1"/>
    <property type="molecule type" value="Genomic_DNA"/>
</dbReference>
<evidence type="ECO:0000256" key="1">
    <source>
        <dbReference type="SAM" id="MobiDB-lite"/>
    </source>
</evidence>
<evidence type="ECO:0000313" key="3">
    <source>
        <dbReference type="Proteomes" id="UP000237752"/>
    </source>
</evidence>
<protein>
    <submittedName>
        <fullName evidence="2">Uncharacterized protein</fullName>
    </submittedName>
</protein>
<accession>A0A2T0ZTS2</accession>
<feature type="compositionally biased region" description="Basic and acidic residues" evidence="1">
    <location>
        <begin position="9"/>
        <end position="27"/>
    </location>
</feature>
<keyword evidence="3" id="KW-1185">Reference proteome</keyword>
<sequence>MRHGRSIRHRDECRRRHNCRPPDDRAAPNENGSSCRLRVAECGVVYYITGVAITWAGSADKHGIPHEDALHAIGNAHYVEEEFDEPRVPGHLRPTLFIGPPRQLGGPLLEVMVELVPPRDLHIFHVMQARQKHLNRMKDPS</sequence>
<evidence type="ECO:0000313" key="2">
    <source>
        <dbReference type="EMBL" id="PRZ39732.1"/>
    </source>
</evidence>
<dbReference type="Proteomes" id="UP000237752">
    <property type="component" value="Unassembled WGS sequence"/>
</dbReference>
<name>A0A2T0ZTS2_9ACTN</name>
<gene>
    <name evidence="2" type="ORF">CLV47_11896</name>
</gene>
<comment type="caution">
    <text evidence="2">The sequence shown here is derived from an EMBL/GenBank/DDBJ whole genome shotgun (WGS) entry which is preliminary data.</text>
</comment>
<feature type="region of interest" description="Disordered" evidence="1">
    <location>
        <begin position="1"/>
        <end position="32"/>
    </location>
</feature>
<proteinExistence type="predicted"/>
<reference evidence="2 3" key="1">
    <citation type="submission" date="2018-03" db="EMBL/GenBank/DDBJ databases">
        <title>Genomic Encyclopedia of Archaeal and Bacterial Type Strains, Phase II (KMG-II): from individual species to whole genera.</title>
        <authorList>
            <person name="Goeker M."/>
        </authorList>
    </citation>
    <scope>NUCLEOTIDE SEQUENCE [LARGE SCALE GENOMIC DNA]</scope>
    <source>
        <strain evidence="2 3">DSM 100065</strain>
    </source>
</reference>